<proteinExistence type="predicted"/>
<dbReference type="Proteomes" id="UP000185469">
    <property type="component" value="Chromosome"/>
</dbReference>
<protein>
    <submittedName>
        <fullName evidence="3">Uncharacterized protein</fullName>
    </submittedName>
</protein>
<keyword evidence="1" id="KW-0472">Membrane</keyword>
<organism evidence="3 4">
    <name type="scientific">Corynebacterium sphenisci DSM 44792</name>
    <dbReference type="NCBI Taxonomy" id="1437874"/>
    <lineage>
        <taxon>Bacteria</taxon>
        <taxon>Bacillati</taxon>
        <taxon>Actinomycetota</taxon>
        <taxon>Actinomycetes</taxon>
        <taxon>Mycobacteriales</taxon>
        <taxon>Corynebacteriaceae</taxon>
        <taxon>Corynebacterium</taxon>
    </lineage>
</organism>
<reference evidence="3 4" key="1">
    <citation type="submission" date="2014-08" db="EMBL/GenBank/DDBJ databases">
        <title>Complete genome sequence of Corynebacterium sphenisci CECT 5990(T) (=DSM 44792(T)), isolated from healthy wild penguins.</title>
        <authorList>
            <person name="Ruckert C."/>
            <person name="Albersmeier A."/>
            <person name="Winkler A."/>
            <person name="Kalinowski J."/>
        </authorList>
    </citation>
    <scope>NUCLEOTIDE SEQUENCE [LARGE SCALE GENOMIC DNA]</scope>
    <source>
        <strain evidence="3 4">DSM 44792</strain>
    </source>
</reference>
<keyword evidence="2" id="KW-0732">Signal</keyword>
<dbReference type="EMBL" id="CP009248">
    <property type="protein sequence ID" value="APT89926.1"/>
    <property type="molecule type" value="Genomic_DNA"/>
</dbReference>
<dbReference type="AlphaFoldDB" id="A0A1L7CVM3"/>
<evidence type="ECO:0000256" key="1">
    <source>
        <dbReference type="SAM" id="Phobius"/>
    </source>
</evidence>
<keyword evidence="1" id="KW-1133">Transmembrane helix</keyword>
<sequence length="109" mass="10712">MLLLGAWAALAASTVLLAGDLGAAPAAVARDIRIVGGAGILAAAATIAFLPRAGRAGPRRWFTAALALYALAAVLGMISGAVRPVAGLPLVPLALGRYGLAVAGTGTRR</sequence>
<feature type="transmembrane region" description="Helical" evidence="1">
    <location>
        <begin position="32"/>
        <end position="50"/>
    </location>
</feature>
<feature type="signal peptide" evidence="2">
    <location>
        <begin position="1"/>
        <end position="18"/>
    </location>
</feature>
<feature type="transmembrane region" description="Helical" evidence="1">
    <location>
        <begin position="62"/>
        <end position="82"/>
    </location>
</feature>
<evidence type="ECO:0000313" key="3">
    <source>
        <dbReference type="EMBL" id="APT89926.1"/>
    </source>
</evidence>
<feature type="chain" id="PRO_5038485592" evidence="2">
    <location>
        <begin position="19"/>
        <end position="109"/>
    </location>
</feature>
<keyword evidence="1" id="KW-0812">Transmembrane</keyword>
<name>A0A1L7CVM3_9CORY</name>
<gene>
    <name evidence="3" type="ORF">CSPHI_01185</name>
</gene>
<keyword evidence="4" id="KW-1185">Reference proteome</keyword>
<accession>A0A1L7CVM3</accession>
<evidence type="ECO:0000256" key="2">
    <source>
        <dbReference type="SAM" id="SignalP"/>
    </source>
</evidence>
<dbReference type="KEGG" id="csph:CSPHI_01185"/>
<evidence type="ECO:0000313" key="4">
    <source>
        <dbReference type="Proteomes" id="UP000185469"/>
    </source>
</evidence>